<dbReference type="Gene3D" id="3.40.30.10">
    <property type="entry name" value="Glutaredoxin"/>
    <property type="match status" value="1"/>
</dbReference>
<gene>
    <name evidence="3" type="ORF">DX873_18100</name>
</gene>
<dbReference type="InterPro" id="IPR050553">
    <property type="entry name" value="Thioredoxin_ResA/DsbE_sf"/>
</dbReference>
<feature type="transmembrane region" description="Helical" evidence="1">
    <location>
        <begin position="7"/>
        <end position="28"/>
    </location>
</feature>
<dbReference type="PANTHER" id="PTHR42852">
    <property type="entry name" value="THIOL:DISULFIDE INTERCHANGE PROTEIN DSBE"/>
    <property type="match status" value="1"/>
</dbReference>
<protein>
    <submittedName>
        <fullName evidence="3">TlpA family protein disulfide reductase</fullName>
    </submittedName>
</protein>
<keyword evidence="1" id="KW-0472">Membrane</keyword>
<dbReference type="PANTHER" id="PTHR42852:SF17">
    <property type="entry name" value="THIOREDOXIN-LIKE PROTEIN HI_1115"/>
    <property type="match status" value="1"/>
</dbReference>
<dbReference type="GO" id="GO:0016209">
    <property type="term" value="F:antioxidant activity"/>
    <property type="evidence" value="ECO:0007669"/>
    <property type="project" value="InterPro"/>
</dbReference>
<keyword evidence="1" id="KW-1133">Transmembrane helix</keyword>
<keyword evidence="1" id="KW-0812">Transmembrane</keyword>
<dbReference type="SUPFAM" id="SSF52833">
    <property type="entry name" value="Thioredoxin-like"/>
    <property type="match status" value="1"/>
</dbReference>
<dbReference type="CDD" id="cd02966">
    <property type="entry name" value="TlpA_like_family"/>
    <property type="match status" value="1"/>
</dbReference>
<dbReference type="InterPro" id="IPR013766">
    <property type="entry name" value="Thioredoxin_domain"/>
</dbReference>
<reference evidence="3 4" key="1">
    <citation type="submission" date="2018-08" db="EMBL/GenBank/DDBJ databases">
        <title>Muricauda nanhaiensis sp. nov., isolated from seawater of the South China Sea.</title>
        <authorList>
            <person name="Dang Y."/>
        </authorList>
    </citation>
    <scope>NUCLEOTIDE SEQUENCE [LARGE SCALE GENOMIC DNA]</scope>
    <source>
        <strain evidence="3 4">SM1704</strain>
    </source>
</reference>
<dbReference type="PROSITE" id="PS51352">
    <property type="entry name" value="THIOREDOXIN_2"/>
    <property type="match status" value="1"/>
</dbReference>
<evidence type="ECO:0000259" key="2">
    <source>
        <dbReference type="PROSITE" id="PS51352"/>
    </source>
</evidence>
<dbReference type="RefSeq" id="WP_116185905.1">
    <property type="nucleotide sequence ID" value="NZ_QTJX01000008.1"/>
</dbReference>
<dbReference type="GO" id="GO:0016491">
    <property type="term" value="F:oxidoreductase activity"/>
    <property type="evidence" value="ECO:0007669"/>
    <property type="project" value="InterPro"/>
</dbReference>
<dbReference type="InterPro" id="IPR000866">
    <property type="entry name" value="AhpC/TSA"/>
</dbReference>
<feature type="domain" description="Thioredoxin" evidence="2">
    <location>
        <begin position="41"/>
        <end position="186"/>
    </location>
</feature>
<dbReference type="Pfam" id="PF00578">
    <property type="entry name" value="AhpC-TSA"/>
    <property type="match status" value="1"/>
</dbReference>
<evidence type="ECO:0000256" key="1">
    <source>
        <dbReference type="SAM" id="Phobius"/>
    </source>
</evidence>
<dbReference type="Proteomes" id="UP000261828">
    <property type="component" value="Unassembled WGS sequence"/>
</dbReference>
<dbReference type="EMBL" id="QTJX01000008">
    <property type="protein sequence ID" value="RDY57633.1"/>
    <property type="molecule type" value="Genomic_DNA"/>
</dbReference>
<dbReference type="AlphaFoldDB" id="A0A371JL03"/>
<evidence type="ECO:0000313" key="4">
    <source>
        <dbReference type="Proteomes" id="UP000261828"/>
    </source>
</evidence>
<dbReference type="OrthoDB" id="9815205at2"/>
<organism evidence="3 4">
    <name type="scientific">Flagellimonas nanhaiensis</name>
    <dbReference type="NCBI Taxonomy" id="2292706"/>
    <lineage>
        <taxon>Bacteria</taxon>
        <taxon>Pseudomonadati</taxon>
        <taxon>Bacteroidota</taxon>
        <taxon>Flavobacteriia</taxon>
        <taxon>Flavobacteriales</taxon>
        <taxon>Flavobacteriaceae</taxon>
        <taxon>Flagellimonas</taxon>
    </lineage>
</organism>
<accession>A0A371JL03</accession>
<dbReference type="InterPro" id="IPR036249">
    <property type="entry name" value="Thioredoxin-like_sf"/>
</dbReference>
<sequence length="186" mass="21954">MKTGKKTFLNILLILFVLSFFVTPLGYYGKIMLNRLFSFSPPVIEEAQREKIGDYDWKLKDAEWDFFNFERSKGNVVFINLWASWRLPCEAELASIQEMYDKYKDKMDFYIITNENRPPVEEFMTKQEFTFPVTYLIIGEKMPIDSEKVPSSYLIDKEGNIVIYKDGIADWSSRKVYDLLDDLIAE</sequence>
<evidence type="ECO:0000313" key="3">
    <source>
        <dbReference type="EMBL" id="RDY57633.1"/>
    </source>
</evidence>
<comment type="caution">
    <text evidence="3">The sequence shown here is derived from an EMBL/GenBank/DDBJ whole genome shotgun (WGS) entry which is preliminary data.</text>
</comment>
<name>A0A371JL03_9FLAO</name>
<keyword evidence="4" id="KW-1185">Reference proteome</keyword>
<proteinExistence type="predicted"/>